<keyword evidence="1" id="KW-0143">Chaperone</keyword>
<dbReference type="GO" id="GO:0007005">
    <property type="term" value="P:mitochondrion organization"/>
    <property type="evidence" value="ECO:0007669"/>
    <property type="project" value="TreeGrafter"/>
</dbReference>
<dbReference type="GO" id="GO:0043066">
    <property type="term" value="P:negative regulation of apoptotic process"/>
    <property type="evidence" value="ECO:0007669"/>
    <property type="project" value="TreeGrafter"/>
</dbReference>
<dbReference type="PANTHER" id="PTHR44145">
    <property type="entry name" value="DNAJ HOMOLOG SUBFAMILY A MEMBER 3, MITOCHONDRIAL"/>
    <property type="match status" value="1"/>
</dbReference>
<evidence type="ECO:0000256" key="3">
    <source>
        <dbReference type="SAM" id="SignalP"/>
    </source>
</evidence>
<dbReference type="InterPro" id="IPR018253">
    <property type="entry name" value="DnaJ_domain_CS"/>
</dbReference>
<dbReference type="AlphaFoldDB" id="A0A2H9TIJ2"/>
<dbReference type="SMART" id="SM00271">
    <property type="entry name" value="DnaJ"/>
    <property type="match status" value="1"/>
</dbReference>
<gene>
    <name evidence="5" type="ORF">PSACC_02667</name>
</gene>
<evidence type="ECO:0000256" key="1">
    <source>
        <dbReference type="ARBA" id="ARBA00023186"/>
    </source>
</evidence>
<dbReference type="InterPro" id="IPR001623">
    <property type="entry name" value="DnaJ_domain"/>
</dbReference>
<keyword evidence="3" id="KW-0732">Signal</keyword>
<dbReference type="InterPro" id="IPR036869">
    <property type="entry name" value="J_dom_sf"/>
</dbReference>
<name>A0A2H9TIJ2_9FUNG</name>
<dbReference type="Pfam" id="PF00226">
    <property type="entry name" value="DnaJ"/>
    <property type="match status" value="1"/>
</dbReference>
<feature type="chain" id="PRO_5014135966" evidence="3">
    <location>
        <begin position="17"/>
        <end position="145"/>
    </location>
</feature>
<evidence type="ECO:0000256" key="2">
    <source>
        <dbReference type="SAM" id="MobiDB-lite"/>
    </source>
</evidence>
<evidence type="ECO:0000313" key="5">
    <source>
        <dbReference type="EMBL" id="PJF17582.1"/>
    </source>
</evidence>
<dbReference type="InterPro" id="IPR051938">
    <property type="entry name" value="Apopto_cytoskel_mod"/>
</dbReference>
<evidence type="ECO:0000259" key="4">
    <source>
        <dbReference type="PROSITE" id="PS50076"/>
    </source>
</evidence>
<dbReference type="PANTHER" id="PTHR44145:SF3">
    <property type="entry name" value="DNAJ HOMOLOG SUBFAMILY A MEMBER 3, MITOCHONDRIAL"/>
    <property type="match status" value="1"/>
</dbReference>
<comment type="caution">
    <text evidence="5">The sequence shown here is derived from an EMBL/GenBank/DDBJ whole genome shotgun (WGS) entry which is preliminary data.</text>
</comment>
<dbReference type="Gene3D" id="1.10.287.110">
    <property type="entry name" value="DnaJ domain"/>
    <property type="match status" value="1"/>
</dbReference>
<protein>
    <submittedName>
        <fullName evidence="5">Putative chaperone protein dnaj protein</fullName>
    </submittedName>
</protein>
<sequence length="145" mass="15958">MGILVLAILFHAYVLATRSYSSFKDPYSVLGVQNSASGSEIKRAYFDLVKKYHPDTNKDPEAKTKFIEIQNAYEILSDPKRKSTFDQYGATEEQASQGPEASGFGAGAAGFDPAEMFRNIFTGGFNTTNDFFGNLNQSDLDIEVS</sequence>
<dbReference type="SUPFAM" id="SSF46565">
    <property type="entry name" value="Chaperone J-domain"/>
    <property type="match status" value="1"/>
</dbReference>
<dbReference type="GO" id="GO:0005739">
    <property type="term" value="C:mitochondrion"/>
    <property type="evidence" value="ECO:0007669"/>
    <property type="project" value="TreeGrafter"/>
</dbReference>
<dbReference type="CDD" id="cd06257">
    <property type="entry name" value="DnaJ"/>
    <property type="match status" value="1"/>
</dbReference>
<dbReference type="PROSITE" id="PS00636">
    <property type="entry name" value="DNAJ_1"/>
    <property type="match status" value="1"/>
</dbReference>
<keyword evidence="6" id="KW-1185">Reference proteome</keyword>
<proteinExistence type="predicted"/>
<dbReference type="OrthoDB" id="10250354at2759"/>
<dbReference type="EMBL" id="MTSL01000169">
    <property type="protein sequence ID" value="PJF17582.1"/>
    <property type="molecule type" value="Genomic_DNA"/>
</dbReference>
<feature type="region of interest" description="Disordered" evidence="2">
    <location>
        <begin position="84"/>
        <end position="104"/>
    </location>
</feature>
<reference evidence="5 6" key="1">
    <citation type="submission" date="2016-10" db="EMBL/GenBank/DDBJ databases">
        <title>The genome of Paramicrosporidium saccamoebae is the missing link in understanding Cryptomycota and Microsporidia evolution.</title>
        <authorList>
            <person name="Quandt C.A."/>
            <person name="Beaudet D."/>
            <person name="Corsaro D."/>
            <person name="Michel R."/>
            <person name="Corradi N."/>
            <person name="James T."/>
        </authorList>
    </citation>
    <scope>NUCLEOTIDE SEQUENCE [LARGE SCALE GENOMIC DNA]</scope>
    <source>
        <strain evidence="5 6">KSL3</strain>
    </source>
</reference>
<feature type="signal peptide" evidence="3">
    <location>
        <begin position="1"/>
        <end position="16"/>
    </location>
</feature>
<dbReference type="PROSITE" id="PS50076">
    <property type="entry name" value="DNAJ_2"/>
    <property type="match status" value="1"/>
</dbReference>
<dbReference type="PRINTS" id="PR00625">
    <property type="entry name" value="JDOMAIN"/>
</dbReference>
<accession>A0A2H9TIJ2</accession>
<feature type="domain" description="J" evidence="4">
    <location>
        <begin position="25"/>
        <end position="89"/>
    </location>
</feature>
<dbReference type="STRING" id="1246581.A0A2H9TIJ2"/>
<dbReference type="Proteomes" id="UP000240830">
    <property type="component" value="Unassembled WGS sequence"/>
</dbReference>
<organism evidence="5 6">
    <name type="scientific">Paramicrosporidium saccamoebae</name>
    <dbReference type="NCBI Taxonomy" id="1246581"/>
    <lineage>
        <taxon>Eukaryota</taxon>
        <taxon>Fungi</taxon>
        <taxon>Fungi incertae sedis</taxon>
        <taxon>Cryptomycota</taxon>
        <taxon>Cryptomycota incertae sedis</taxon>
        <taxon>Paramicrosporidium</taxon>
    </lineage>
</organism>
<evidence type="ECO:0000313" key="6">
    <source>
        <dbReference type="Proteomes" id="UP000240830"/>
    </source>
</evidence>